<dbReference type="AlphaFoldDB" id="A0A0E9S8N7"/>
<proteinExistence type="predicted"/>
<organism evidence="1">
    <name type="scientific">Anguilla anguilla</name>
    <name type="common">European freshwater eel</name>
    <name type="synonym">Muraena anguilla</name>
    <dbReference type="NCBI Taxonomy" id="7936"/>
    <lineage>
        <taxon>Eukaryota</taxon>
        <taxon>Metazoa</taxon>
        <taxon>Chordata</taxon>
        <taxon>Craniata</taxon>
        <taxon>Vertebrata</taxon>
        <taxon>Euteleostomi</taxon>
        <taxon>Actinopterygii</taxon>
        <taxon>Neopterygii</taxon>
        <taxon>Teleostei</taxon>
        <taxon>Anguilliformes</taxon>
        <taxon>Anguillidae</taxon>
        <taxon>Anguilla</taxon>
    </lineage>
</organism>
<reference evidence="1" key="1">
    <citation type="submission" date="2014-11" db="EMBL/GenBank/DDBJ databases">
        <authorList>
            <person name="Amaro Gonzalez C."/>
        </authorList>
    </citation>
    <scope>NUCLEOTIDE SEQUENCE</scope>
</reference>
<name>A0A0E9S8N7_ANGAN</name>
<accession>A0A0E9S8N7</accession>
<evidence type="ECO:0000313" key="1">
    <source>
        <dbReference type="EMBL" id="JAH37045.1"/>
    </source>
</evidence>
<dbReference type="EMBL" id="GBXM01071532">
    <property type="protein sequence ID" value="JAH37045.1"/>
    <property type="molecule type" value="Transcribed_RNA"/>
</dbReference>
<sequence length="49" mass="5423">MQVKYLAQGSSNFWISWKGNSKPSLIDQSAPSLTNALLAEWKQIPAAVF</sequence>
<reference evidence="1" key="2">
    <citation type="journal article" date="2015" name="Fish Shellfish Immunol.">
        <title>Early steps in the European eel (Anguilla anguilla)-Vibrio vulnificus interaction in the gills: Role of the RtxA13 toxin.</title>
        <authorList>
            <person name="Callol A."/>
            <person name="Pajuelo D."/>
            <person name="Ebbesson L."/>
            <person name="Teles M."/>
            <person name="MacKenzie S."/>
            <person name="Amaro C."/>
        </authorList>
    </citation>
    <scope>NUCLEOTIDE SEQUENCE</scope>
</reference>
<protein>
    <submittedName>
        <fullName evidence="1">Uncharacterized protein</fullName>
    </submittedName>
</protein>